<evidence type="ECO:0000313" key="2">
    <source>
        <dbReference type="Proteomes" id="UP001341245"/>
    </source>
</evidence>
<organism evidence="1 2">
    <name type="scientific">Aureobasidium pullulans</name>
    <name type="common">Black yeast</name>
    <name type="synonym">Pullularia pullulans</name>
    <dbReference type="NCBI Taxonomy" id="5580"/>
    <lineage>
        <taxon>Eukaryota</taxon>
        <taxon>Fungi</taxon>
        <taxon>Dikarya</taxon>
        <taxon>Ascomycota</taxon>
        <taxon>Pezizomycotina</taxon>
        <taxon>Dothideomycetes</taxon>
        <taxon>Dothideomycetidae</taxon>
        <taxon>Dothideales</taxon>
        <taxon>Saccotheciaceae</taxon>
        <taxon>Aureobasidium</taxon>
    </lineage>
</organism>
<gene>
    <name evidence="1" type="ORF">QM012_001445</name>
</gene>
<evidence type="ECO:0008006" key="3">
    <source>
        <dbReference type="Google" id="ProtNLM"/>
    </source>
</evidence>
<comment type="caution">
    <text evidence="1">The sequence shown here is derived from an EMBL/GenBank/DDBJ whole genome shotgun (WGS) entry which is preliminary data.</text>
</comment>
<accession>A0ABR0TFG4</accession>
<sequence>MPQAPNTTNSSTLTERPVHLPNEILQRLAQLADDEDLLALRATSRVFNDGIKI</sequence>
<evidence type="ECO:0000313" key="1">
    <source>
        <dbReference type="EMBL" id="KAK6002695.1"/>
    </source>
</evidence>
<dbReference type="CDD" id="cd09917">
    <property type="entry name" value="F-box_SF"/>
    <property type="match status" value="1"/>
</dbReference>
<reference evidence="1 2" key="1">
    <citation type="submission" date="2023-11" db="EMBL/GenBank/DDBJ databases">
        <title>Draft genome sequence and annotation of the polyextremotolerant black yeast-like fungus Aureobasidium pullulans NRRL 62042.</title>
        <authorList>
            <person name="Dielentheis-Frenken M.R.E."/>
            <person name="Wibberg D."/>
            <person name="Blank L.M."/>
            <person name="Tiso T."/>
        </authorList>
    </citation>
    <scope>NUCLEOTIDE SEQUENCE [LARGE SCALE GENOMIC DNA]</scope>
    <source>
        <strain evidence="1 2">NRRL 62042</strain>
    </source>
</reference>
<protein>
    <recommendedName>
        <fullName evidence="3">F-box domain-containing protein</fullName>
    </recommendedName>
</protein>
<name>A0ABR0TFG4_AURPU</name>
<dbReference type="Proteomes" id="UP001341245">
    <property type="component" value="Unassembled WGS sequence"/>
</dbReference>
<keyword evidence="2" id="KW-1185">Reference proteome</keyword>
<proteinExistence type="predicted"/>
<dbReference type="EMBL" id="JASGXD010000011">
    <property type="protein sequence ID" value="KAK6002695.1"/>
    <property type="molecule type" value="Genomic_DNA"/>
</dbReference>